<keyword evidence="5" id="KW-0732">Signal</keyword>
<dbReference type="GO" id="GO:0003774">
    <property type="term" value="F:cytoskeletal motor activity"/>
    <property type="evidence" value="ECO:0007669"/>
    <property type="project" value="InterPro"/>
</dbReference>
<comment type="similarity">
    <text evidence="4">Belongs to the FlgH family.</text>
</comment>
<evidence type="ECO:0000256" key="6">
    <source>
        <dbReference type="ARBA" id="ARBA00023136"/>
    </source>
</evidence>
<dbReference type="EMBL" id="AP018712">
    <property type="protein sequence ID" value="BBE29941.1"/>
    <property type="molecule type" value="Genomic_DNA"/>
</dbReference>
<dbReference type="Proteomes" id="UP000516361">
    <property type="component" value="Chromosome"/>
</dbReference>
<comment type="function">
    <text evidence="1">Assembles around the rod to form the L-ring and probably protects the motor/basal body from shearing forces during rotation.</text>
</comment>
<evidence type="ECO:0000256" key="1">
    <source>
        <dbReference type="ARBA" id="ARBA00002591"/>
    </source>
</evidence>
<dbReference type="KEGG" id="ocy:OSSY52_00820"/>
<proteinExistence type="inferred from homology"/>
<dbReference type="GO" id="GO:0009427">
    <property type="term" value="C:bacterial-type flagellum basal body, distal rod, L ring"/>
    <property type="evidence" value="ECO:0007669"/>
    <property type="project" value="InterPro"/>
</dbReference>
<dbReference type="PANTHER" id="PTHR34933">
    <property type="entry name" value="FLAGELLAR L-RING PROTEIN"/>
    <property type="match status" value="1"/>
</dbReference>
<keyword evidence="6" id="KW-0472">Membrane</keyword>
<keyword evidence="10" id="KW-1185">Reference proteome</keyword>
<evidence type="ECO:0000313" key="9">
    <source>
        <dbReference type="EMBL" id="BBE29941.1"/>
    </source>
</evidence>
<evidence type="ECO:0000256" key="7">
    <source>
        <dbReference type="ARBA" id="ARBA00023143"/>
    </source>
</evidence>
<keyword evidence="8" id="KW-0998">Cell outer membrane</keyword>
<keyword evidence="7" id="KW-0975">Bacterial flagellum</keyword>
<dbReference type="AlphaFoldDB" id="A0A7G1G129"/>
<gene>
    <name evidence="9" type="ORF">OSSY52_00820</name>
</gene>
<sequence length="201" mass="22386">MKKIFLIIIIIILTTISFSDSLWNKSSKTSIVSNNKNYSVGDFITVIVRESPTLSMDDNIPGYKSTTIDTLGSIVKNIGGTDLTKFLPLGSTDPSSLKVSNNKVKSSTKANVSLYITAKITKIDKNIYTIRGEKEIKIDNQRKKMIIEGDFAKDSINDGYIESSKIANAKIWYAGDIIFQQDPKEPSWISWILSGIANVFY</sequence>
<accession>A0A7G1G129</accession>
<evidence type="ECO:0000256" key="5">
    <source>
        <dbReference type="ARBA" id="ARBA00022729"/>
    </source>
</evidence>
<dbReference type="InterPro" id="IPR000527">
    <property type="entry name" value="Flag_Lring"/>
</dbReference>
<dbReference type="PANTHER" id="PTHR34933:SF1">
    <property type="entry name" value="FLAGELLAR L-RING PROTEIN"/>
    <property type="match status" value="1"/>
</dbReference>
<organism evidence="9 10">
    <name type="scientific">Tepiditoga spiralis</name>
    <dbReference type="NCBI Taxonomy" id="2108365"/>
    <lineage>
        <taxon>Bacteria</taxon>
        <taxon>Thermotogati</taxon>
        <taxon>Thermotogota</taxon>
        <taxon>Thermotogae</taxon>
        <taxon>Petrotogales</taxon>
        <taxon>Petrotogaceae</taxon>
        <taxon>Tepiditoga</taxon>
    </lineage>
</organism>
<evidence type="ECO:0000313" key="10">
    <source>
        <dbReference type="Proteomes" id="UP000516361"/>
    </source>
</evidence>
<protein>
    <recommendedName>
        <fullName evidence="11">Flagellar L-ring protein</fullName>
    </recommendedName>
</protein>
<evidence type="ECO:0000256" key="8">
    <source>
        <dbReference type="ARBA" id="ARBA00023237"/>
    </source>
</evidence>
<dbReference type="InParanoid" id="A0A7G1G129"/>
<evidence type="ECO:0000256" key="3">
    <source>
        <dbReference type="ARBA" id="ARBA00004442"/>
    </source>
</evidence>
<comment type="subcellular location">
    <subcellularLocation>
        <location evidence="2">Bacterial flagellum basal body</location>
    </subcellularLocation>
    <subcellularLocation>
        <location evidence="3">Cell outer membrane</location>
    </subcellularLocation>
</comment>
<dbReference type="RefSeq" id="WP_190615084.1">
    <property type="nucleotide sequence ID" value="NZ_AP018712.1"/>
</dbReference>
<reference evidence="9 10" key="1">
    <citation type="submission" date="2018-06" db="EMBL/GenBank/DDBJ databases">
        <title>Genome sequencing of Oceanotoga sp. sy52.</title>
        <authorList>
            <person name="Mori K."/>
        </authorList>
    </citation>
    <scope>NUCLEOTIDE SEQUENCE [LARGE SCALE GENOMIC DNA]</scope>
    <source>
        <strain evidence="10">sy52</strain>
    </source>
</reference>
<dbReference type="GO" id="GO:0071973">
    <property type="term" value="P:bacterial-type flagellum-dependent cell motility"/>
    <property type="evidence" value="ECO:0007669"/>
    <property type="project" value="InterPro"/>
</dbReference>
<dbReference type="Pfam" id="PF02107">
    <property type="entry name" value="FlgH"/>
    <property type="match status" value="1"/>
</dbReference>
<evidence type="ECO:0000256" key="2">
    <source>
        <dbReference type="ARBA" id="ARBA00004117"/>
    </source>
</evidence>
<evidence type="ECO:0000256" key="4">
    <source>
        <dbReference type="ARBA" id="ARBA00006929"/>
    </source>
</evidence>
<name>A0A7G1G129_9BACT</name>
<dbReference type="GO" id="GO:0009279">
    <property type="term" value="C:cell outer membrane"/>
    <property type="evidence" value="ECO:0007669"/>
    <property type="project" value="UniProtKB-SubCell"/>
</dbReference>
<evidence type="ECO:0008006" key="11">
    <source>
        <dbReference type="Google" id="ProtNLM"/>
    </source>
</evidence>